<dbReference type="EC" id="2.7.7.7" evidence="2"/>
<evidence type="ECO:0000256" key="4">
    <source>
        <dbReference type="ARBA" id="ARBA00022695"/>
    </source>
</evidence>
<dbReference type="GO" id="GO:0006260">
    <property type="term" value="P:DNA replication"/>
    <property type="evidence" value="ECO:0007669"/>
    <property type="project" value="UniProtKB-KW"/>
</dbReference>
<evidence type="ECO:0000256" key="8">
    <source>
        <dbReference type="ARBA" id="ARBA00049244"/>
    </source>
</evidence>
<keyword evidence="7" id="KW-0238">DNA-binding</keyword>
<dbReference type="GO" id="GO:0000166">
    <property type="term" value="F:nucleotide binding"/>
    <property type="evidence" value="ECO:0007669"/>
    <property type="project" value="InterPro"/>
</dbReference>
<proteinExistence type="inferred from homology"/>
<evidence type="ECO:0000256" key="6">
    <source>
        <dbReference type="ARBA" id="ARBA00022932"/>
    </source>
</evidence>
<feature type="domain" description="DNA-directed DNA polymerase family B mitochondria/virus" evidence="9">
    <location>
        <begin position="1"/>
        <end position="87"/>
    </location>
</feature>
<dbReference type="PANTHER" id="PTHR33568">
    <property type="entry name" value="DNA POLYMERASE"/>
    <property type="match status" value="1"/>
</dbReference>
<gene>
    <name evidence="10" type="ORF">GIB67_029692</name>
</gene>
<dbReference type="Gene3D" id="3.90.1600.10">
    <property type="entry name" value="Palm domain of DNA polymerase"/>
    <property type="match status" value="1"/>
</dbReference>
<keyword evidence="6" id="KW-0239">DNA-directed DNA polymerase</keyword>
<dbReference type="GO" id="GO:0003887">
    <property type="term" value="F:DNA-directed DNA polymerase activity"/>
    <property type="evidence" value="ECO:0007669"/>
    <property type="project" value="UniProtKB-KW"/>
</dbReference>
<dbReference type="GO" id="GO:0003677">
    <property type="term" value="F:DNA binding"/>
    <property type="evidence" value="ECO:0007669"/>
    <property type="project" value="UniProtKB-KW"/>
</dbReference>
<dbReference type="PANTHER" id="PTHR33568:SF3">
    <property type="entry name" value="DNA-DIRECTED DNA POLYMERASE"/>
    <property type="match status" value="1"/>
</dbReference>
<evidence type="ECO:0000313" key="11">
    <source>
        <dbReference type="Proteomes" id="UP000541444"/>
    </source>
</evidence>
<dbReference type="EMBL" id="JACGCM010002205">
    <property type="protein sequence ID" value="KAF6143523.1"/>
    <property type="molecule type" value="Genomic_DNA"/>
</dbReference>
<dbReference type="SUPFAM" id="SSF56672">
    <property type="entry name" value="DNA/RNA polymerases"/>
    <property type="match status" value="1"/>
</dbReference>
<protein>
    <recommendedName>
        <fullName evidence="2">DNA-directed DNA polymerase</fullName>
        <ecNumber evidence="2">2.7.7.7</ecNumber>
    </recommendedName>
</protein>
<evidence type="ECO:0000256" key="3">
    <source>
        <dbReference type="ARBA" id="ARBA00022679"/>
    </source>
</evidence>
<evidence type="ECO:0000256" key="1">
    <source>
        <dbReference type="ARBA" id="ARBA00005755"/>
    </source>
</evidence>
<name>A0A7J7LLN6_9MAGN</name>
<sequence length="164" mass="18885">MNSLYGRFGINPESTITEICKRDKYDEITQREKIIMGNKLSNDYYIVSYIGNAGYVRDFDWSPPKNSAVQISAAITAYARIYMYQFTLRDDCYYADTNSIILGKPVSEEYVSSKVLGLLKLECFIKEGIFFAPKCYKLVTEDDQKIIKHKGPAKNYVNADWFNS</sequence>
<dbReference type="Proteomes" id="UP000541444">
    <property type="component" value="Unassembled WGS sequence"/>
</dbReference>
<keyword evidence="3" id="KW-0808">Transferase</keyword>
<dbReference type="Pfam" id="PF03175">
    <property type="entry name" value="DNA_pol_B_2"/>
    <property type="match status" value="1"/>
</dbReference>
<dbReference type="InterPro" id="IPR043502">
    <property type="entry name" value="DNA/RNA_pol_sf"/>
</dbReference>
<evidence type="ECO:0000256" key="2">
    <source>
        <dbReference type="ARBA" id="ARBA00012417"/>
    </source>
</evidence>
<evidence type="ECO:0000313" key="10">
    <source>
        <dbReference type="EMBL" id="KAF6143523.1"/>
    </source>
</evidence>
<dbReference type="OrthoDB" id="1706475at2759"/>
<keyword evidence="4" id="KW-0548">Nucleotidyltransferase</keyword>
<organism evidence="10 11">
    <name type="scientific">Kingdonia uniflora</name>
    <dbReference type="NCBI Taxonomy" id="39325"/>
    <lineage>
        <taxon>Eukaryota</taxon>
        <taxon>Viridiplantae</taxon>
        <taxon>Streptophyta</taxon>
        <taxon>Embryophyta</taxon>
        <taxon>Tracheophyta</taxon>
        <taxon>Spermatophyta</taxon>
        <taxon>Magnoliopsida</taxon>
        <taxon>Ranunculales</taxon>
        <taxon>Circaeasteraceae</taxon>
        <taxon>Kingdonia</taxon>
    </lineage>
</organism>
<reference evidence="10 11" key="1">
    <citation type="journal article" date="2020" name="IScience">
        <title>Genome Sequencing of the Endangered Kingdonia uniflora (Circaeasteraceae, Ranunculales) Reveals Potential Mechanisms of Evolutionary Specialization.</title>
        <authorList>
            <person name="Sun Y."/>
            <person name="Deng T."/>
            <person name="Zhang A."/>
            <person name="Moore M.J."/>
            <person name="Landis J.B."/>
            <person name="Lin N."/>
            <person name="Zhang H."/>
            <person name="Zhang X."/>
            <person name="Huang J."/>
            <person name="Zhang X."/>
            <person name="Sun H."/>
            <person name="Wang H."/>
        </authorList>
    </citation>
    <scope>NUCLEOTIDE SEQUENCE [LARGE SCALE GENOMIC DNA]</scope>
    <source>
        <strain evidence="10">TB1705</strain>
        <tissue evidence="10">Leaf</tissue>
    </source>
</reference>
<dbReference type="AlphaFoldDB" id="A0A7J7LLN6"/>
<comment type="catalytic activity">
    <reaction evidence="8">
        <text>DNA(n) + a 2'-deoxyribonucleoside 5'-triphosphate = DNA(n+1) + diphosphate</text>
        <dbReference type="Rhea" id="RHEA:22508"/>
        <dbReference type="Rhea" id="RHEA-COMP:17339"/>
        <dbReference type="Rhea" id="RHEA-COMP:17340"/>
        <dbReference type="ChEBI" id="CHEBI:33019"/>
        <dbReference type="ChEBI" id="CHEBI:61560"/>
        <dbReference type="ChEBI" id="CHEBI:173112"/>
        <dbReference type="EC" id="2.7.7.7"/>
    </reaction>
</comment>
<evidence type="ECO:0000259" key="9">
    <source>
        <dbReference type="Pfam" id="PF03175"/>
    </source>
</evidence>
<accession>A0A7J7LLN6</accession>
<dbReference type="InterPro" id="IPR023211">
    <property type="entry name" value="DNA_pol_palm_dom_sf"/>
</dbReference>
<evidence type="ECO:0000256" key="7">
    <source>
        <dbReference type="ARBA" id="ARBA00023125"/>
    </source>
</evidence>
<keyword evidence="11" id="KW-1185">Reference proteome</keyword>
<dbReference type="InterPro" id="IPR004868">
    <property type="entry name" value="DNA-dir_DNA_pol_B_mt/vir"/>
</dbReference>
<comment type="similarity">
    <text evidence="1">Belongs to the DNA polymerase type-B family.</text>
</comment>
<keyword evidence="5" id="KW-0235">DNA replication</keyword>
<evidence type="ECO:0000256" key="5">
    <source>
        <dbReference type="ARBA" id="ARBA00022705"/>
    </source>
</evidence>
<comment type="caution">
    <text evidence="10">The sequence shown here is derived from an EMBL/GenBank/DDBJ whole genome shotgun (WGS) entry which is preliminary data.</text>
</comment>